<dbReference type="AlphaFoldDB" id="A0A849BQ44"/>
<keyword evidence="2" id="KW-1185">Reference proteome</keyword>
<dbReference type="RefSeq" id="WP_067520057.1">
    <property type="nucleotide sequence ID" value="NZ_JABELX010000001.1"/>
</dbReference>
<comment type="caution">
    <text evidence="1">The sequence shown here is derived from an EMBL/GenBank/DDBJ whole genome shotgun (WGS) entry which is preliminary data.</text>
</comment>
<accession>A0A849BQ44</accession>
<evidence type="ECO:0000313" key="2">
    <source>
        <dbReference type="Proteomes" id="UP000586827"/>
    </source>
</evidence>
<dbReference type="EMBL" id="JABELX010000001">
    <property type="protein sequence ID" value="NNH68703.1"/>
    <property type="molecule type" value="Genomic_DNA"/>
</dbReference>
<gene>
    <name evidence="1" type="ORF">HLB23_02205</name>
</gene>
<protein>
    <submittedName>
        <fullName evidence="1">Uncharacterized protein</fullName>
    </submittedName>
</protein>
<name>A0A849BQ44_9NOCA</name>
<proteinExistence type="predicted"/>
<reference evidence="1 2" key="1">
    <citation type="submission" date="2020-05" db="EMBL/GenBank/DDBJ databases">
        <title>MicrobeNet Type strains.</title>
        <authorList>
            <person name="Nicholson A.C."/>
        </authorList>
    </citation>
    <scope>NUCLEOTIDE SEQUENCE [LARGE SCALE GENOMIC DNA]</scope>
    <source>
        <strain evidence="1 2">JCM 3224</strain>
    </source>
</reference>
<evidence type="ECO:0000313" key="1">
    <source>
        <dbReference type="EMBL" id="NNH68703.1"/>
    </source>
</evidence>
<organism evidence="1 2">
    <name type="scientific">Nocardia uniformis</name>
    <dbReference type="NCBI Taxonomy" id="53432"/>
    <lineage>
        <taxon>Bacteria</taxon>
        <taxon>Bacillati</taxon>
        <taxon>Actinomycetota</taxon>
        <taxon>Actinomycetes</taxon>
        <taxon>Mycobacteriales</taxon>
        <taxon>Nocardiaceae</taxon>
        <taxon>Nocardia</taxon>
    </lineage>
</organism>
<dbReference type="Proteomes" id="UP000586827">
    <property type="component" value="Unassembled WGS sequence"/>
</dbReference>
<sequence length="269" mass="27936">MSTPSATLTVWAGSWLAGGSAPDDVLDALRAWAPRQTVAAGDPVTGGHTGLPWAADDGVDAARGAGIMALLKLIRESVSAPGARLRLVLPVPGDVRGLPGGTEFAAAAMETGEGLLLGTPGTIGTGLVPLWPDDDTLQWTVFSTPIPVAEPDMPLGEAEYTMRQAVRDAADALQLLQTTRMEGGPAGPRELIEAELASHSKHTYPDYLPLRARRILDTADQVAAILTVAEREPAAAPTSASAAAAQETLLRPLWNAIRSARLAAVHATP</sequence>